<evidence type="ECO:0000313" key="2">
    <source>
        <dbReference type="Proteomes" id="UP000735302"/>
    </source>
</evidence>
<reference evidence="1 2" key="1">
    <citation type="journal article" date="2021" name="Elife">
        <title>Chloroplast acquisition without the gene transfer in kleptoplastic sea slugs, Plakobranchus ocellatus.</title>
        <authorList>
            <person name="Maeda T."/>
            <person name="Takahashi S."/>
            <person name="Yoshida T."/>
            <person name="Shimamura S."/>
            <person name="Takaki Y."/>
            <person name="Nagai Y."/>
            <person name="Toyoda A."/>
            <person name="Suzuki Y."/>
            <person name="Arimoto A."/>
            <person name="Ishii H."/>
            <person name="Satoh N."/>
            <person name="Nishiyama T."/>
            <person name="Hasebe M."/>
            <person name="Maruyama T."/>
            <person name="Minagawa J."/>
            <person name="Obokata J."/>
            <person name="Shigenobu S."/>
        </authorList>
    </citation>
    <scope>NUCLEOTIDE SEQUENCE [LARGE SCALE GENOMIC DNA]</scope>
</reference>
<evidence type="ECO:0000313" key="1">
    <source>
        <dbReference type="EMBL" id="GFO38692.1"/>
    </source>
</evidence>
<organism evidence="1 2">
    <name type="scientific">Plakobranchus ocellatus</name>
    <dbReference type="NCBI Taxonomy" id="259542"/>
    <lineage>
        <taxon>Eukaryota</taxon>
        <taxon>Metazoa</taxon>
        <taxon>Spiralia</taxon>
        <taxon>Lophotrochozoa</taxon>
        <taxon>Mollusca</taxon>
        <taxon>Gastropoda</taxon>
        <taxon>Heterobranchia</taxon>
        <taxon>Euthyneura</taxon>
        <taxon>Panpulmonata</taxon>
        <taxon>Sacoglossa</taxon>
        <taxon>Placobranchoidea</taxon>
        <taxon>Plakobranchidae</taxon>
        <taxon>Plakobranchus</taxon>
    </lineage>
</organism>
<dbReference type="EMBL" id="BLXT01007347">
    <property type="protein sequence ID" value="GFO38692.1"/>
    <property type="molecule type" value="Genomic_DNA"/>
</dbReference>
<proteinExistence type="predicted"/>
<keyword evidence="2" id="KW-1185">Reference proteome</keyword>
<accession>A0AAV4D3E6</accession>
<protein>
    <submittedName>
        <fullName evidence="1">Uncharacterized protein</fullName>
    </submittedName>
</protein>
<dbReference type="AlphaFoldDB" id="A0AAV4D3E6"/>
<name>A0AAV4D3E6_9GAST</name>
<dbReference type="Proteomes" id="UP000735302">
    <property type="component" value="Unassembled WGS sequence"/>
</dbReference>
<gene>
    <name evidence="1" type="ORF">PoB_006519700</name>
</gene>
<sequence>MPAVYSKICTADKTRIFQAYTRVEDYIQLARQIGIKRTTAYQIVCRALEHDGTVAFPRGGLRSVKRSQEMLETVIAIDAFALWKQALKTRLAEVRHDLLDQPFNERMATLAQLAEQETAVVTPNAMAAAFRGPDPCVYSGISATATLQIPGWQNANLVSPKLHAWRILLYQREQRSRISEMSQEAHTYWSSEHWPRLNTGRLDAQLATEGSTGQ</sequence>
<comment type="caution">
    <text evidence="1">The sequence shown here is derived from an EMBL/GenBank/DDBJ whole genome shotgun (WGS) entry which is preliminary data.</text>
</comment>